<evidence type="ECO:0000256" key="2">
    <source>
        <dbReference type="ARBA" id="ARBA00022840"/>
    </source>
</evidence>
<evidence type="ECO:0000259" key="3">
    <source>
        <dbReference type="Pfam" id="PF02562"/>
    </source>
</evidence>
<dbReference type="Gene3D" id="3.40.50.300">
    <property type="entry name" value="P-loop containing nucleotide triphosphate hydrolases"/>
    <property type="match status" value="1"/>
</dbReference>
<evidence type="ECO:0000256" key="1">
    <source>
        <dbReference type="ARBA" id="ARBA00022741"/>
    </source>
</evidence>
<dbReference type="PANTHER" id="PTHR30473:SF2">
    <property type="entry name" value="PIN DOMAIN-CONTAINING PROTEIN"/>
    <property type="match status" value="1"/>
</dbReference>
<dbReference type="Proteomes" id="UP000644756">
    <property type="component" value="Unassembled WGS sequence"/>
</dbReference>
<gene>
    <name evidence="4" type="ORF">GCM10010916_01950</name>
</gene>
<keyword evidence="5" id="KW-1185">Reference proteome</keyword>
<reference evidence="4" key="1">
    <citation type="journal article" date="2014" name="Int. J. Syst. Evol. Microbiol.">
        <title>Complete genome sequence of Corynebacterium casei LMG S-19264T (=DSM 44701T), isolated from a smear-ripened cheese.</title>
        <authorList>
            <consortium name="US DOE Joint Genome Institute (JGI-PGF)"/>
            <person name="Walter F."/>
            <person name="Albersmeier A."/>
            <person name="Kalinowski J."/>
            <person name="Ruckert C."/>
        </authorList>
    </citation>
    <scope>NUCLEOTIDE SEQUENCE</scope>
    <source>
        <strain evidence="4">CGMCC 1.12987</strain>
    </source>
</reference>
<dbReference type="InterPro" id="IPR051451">
    <property type="entry name" value="PhoH2-like"/>
</dbReference>
<protein>
    <recommendedName>
        <fullName evidence="3">PhoH-like protein domain-containing protein</fullName>
    </recommendedName>
</protein>
<dbReference type="InterPro" id="IPR003714">
    <property type="entry name" value="PhoH"/>
</dbReference>
<dbReference type="InterPro" id="IPR027417">
    <property type="entry name" value="P-loop_NTPase"/>
</dbReference>
<evidence type="ECO:0000313" key="4">
    <source>
        <dbReference type="EMBL" id="GGF88259.1"/>
    </source>
</evidence>
<dbReference type="PANTHER" id="PTHR30473">
    <property type="entry name" value="PROTEIN PHOH"/>
    <property type="match status" value="1"/>
</dbReference>
<proteinExistence type="predicted"/>
<dbReference type="AlphaFoldDB" id="A0A917CGM6"/>
<organism evidence="4 5">
    <name type="scientific">Paenibacillus abyssi</name>
    <dbReference type="NCBI Taxonomy" id="1340531"/>
    <lineage>
        <taxon>Bacteria</taxon>
        <taxon>Bacillati</taxon>
        <taxon>Bacillota</taxon>
        <taxon>Bacilli</taxon>
        <taxon>Bacillales</taxon>
        <taxon>Paenibacillaceae</taxon>
        <taxon>Paenibacillus</taxon>
    </lineage>
</organism>
<dbReference type="SUPFAM" id="SSF52540">
    <property type="entry name" value="P-loop containing nucleoside triphosphate hydrolases"/>
    <property type="match status" value="1"/>
</dbReference>
<dbReference type="GO" id="GO:0005829">
    <property type="term" value="C:cytosol"/>
    <property type="evidence" value="ECO:0007669"/>
    <property type="project" value="TreeGrafter"/>
</dbReference>
<keyword evidence="2" id="KW-0067">ATP-binding</keyword>
<dbReference type="RefSeq" id="WP_188528135.1">
    <property type="nucleotide sequence ID" value="NZ_BMGR01000001.1"/>
</dbReference>
<dbReference type="GO" id="GO:0005524">
    <property type="term" value="F:ATP binding"/>
    <property type="evidence" value="ECO:0007669"/>
    <property type="project" value="UniProtKB-KW"/>
</dbReference>
<feature type="domain" description="PhoH-like protein" evidence="3">
    <location>
        <begin position="6"/>
        <end position="220"/>
    </location>
</feature>
<name>A0A917CGM6_9BACL</name>
<sequence>MAYYGISARNDGQRAAISALMNDKPLLFLTGPAGTGKTLITQAVGLHRLTDAQDFRKMMYTRMQTQVGVDLGFLPGDLHEGKTYPFMRPFLDNLDAMAPAAKQTYHYLTSGGEDKRRLFFDPIQTMRGGSFLHTFVITDESQNLDPHVIGTIATRPSTGTKIVFLGNFAQIDDERLRKPETNGLYRLLSGLYEVGAHEYFDHVNLTEVQRHPVVDVVERILRNHDMPVEFAELEARGNVG</sequence>
<dbReference type="Pfam" id="PF02562">
    <property type="entry name" value="PhoH"/>
    <property type="match status" value="1"/>
</dbReference>
<accession>A0A917CGM6</accession>
<keyword evidence="1" id="KW-0547">Nucleotide-binding</keyword>
<comment type="caution">
    <text evidence="4">The sequence shown here is derived from an EMBL/GenBank/DDBJ whole genome shotgun (WGS) entry which is preliminary data.</text>
</comment>
<reference evidence="4" key="2">
    <citation type="submission" date="2020-09" db="EMBL/GenBank/DDBJ databases">
        <authorList>
            <person name="Sun Q."/>
            <person name="Zhou Y."/>
        </authorList>
    </citation>
    <scope>NUCLEOTIDE SEQUENCE</scope>
    <source>
        <strain evidence="4">CGMCC 1.12987</strain>
    </source>
</reference>
<evidence type="ECO:0000313" key="5">
    <source>
        <dbReference type="Proteomes" id="UP000644756"/>
    </source>
</evidence>
<dbReference type="EMBL" id="BMGR01000001">
    <property type="protein sequence ID" value="GGF88259.1"/>
    <property type="molecule type" value="Genomic_DNA"/>
</dbReference>